<feature type="compositionally biased region" description="Low complexity" evidence="1">
    <location>
        <begin position="92"/>
        <end position="108"/>
    </location>
</feature>
<organism evidence="3 4">
    <name type="scientific">Sphenostylis stenocarpa</name>
    <dbReference type="NCBI Taxonomy" id="92480"/>
    <lineage>
        <taxon>Eukaryota</taxon>
        <taxon>Viridiplantae</taxon>
        <taxon>Streptophyta</taxon>
        <taxon>Embryophyta</taxon>
        <taxon>Tracheophyta</taxon>
        <taxon>Spermatophyta</taxon>
        <taxon>Magnoliopsida</taxon>
        <taxon>eudicotyledons</taxon>
        <taxon>Gunneridae</taxon>
        <taxon>Pentapetalae</taxon>
        <taxon>rosids</taxon>
        <taxon>fabids</taxon>
        <taxon>Fabales</taxon>
        <taxon>Fabaceae</taxon>
        <taxon>Papilionoideae</taxon>
        <taxon>50 kb inversion clade</taxon>
        <taxon>NPAAA clade</taxon>
        <taxon>indigoferoid/millettioid clade</taxon>
        <taxon>Phaseoleae</taxon>
        <taxon>Sphenostylis</taxon>
    </lineage>
</organism>
<keyword evidence="4" id="KW-1185">Reference proteome</keyword>
<feature type="signal peptide" evidence="2">
    <location>
        <begin position="1"/>
        <end position="26"/>
    </location>
</feature>
<evidence type="ECO:0000256" key="2">
    <source>
        <dbReference type="SAM" id="SignalP"/>
    </source>
</evidence>
<keyword evidence="2" id="KW-0732">Signal</keyword>
<dbReference type="EMBL" id="OY731403">
    <property type="protein sequence ID" value="CAJ1962053.1"/>
    <property type="molecule type" value="Genomic_DNA"/>
</dbReference>
<sequence>MAKTNICERALKVALLCVIALASAIAADNTISDRWQHPPPPRGGSFGSFSSGPYRGPPRYETSPPPPHYAISSSGPYRGPPRYETSPPPPHHALSSSGPYHGPPLYERSPPPPPHPRRLRSSYGSFYSGPYHGPPLYEIPPPPHAV</sequence>
<evidence type="ECO:0000313" key="3">
    <source>
        <dbReference type="EMBL" id="CAJ1962053.1"/>
    </source>
</evidence>
<protein>
    <submittedName>
        <fullName evidence="3">Uncharacterized protein</fullName>
    </submittedName>
</protein>
<evidence type="ECO:0000313" key="4">
    <source>
        <dbReference type="Proteomes" id="UP001189624"/>
    </source>
</evidence>
<feature type="chain" id="PRO_5041740555" evidence="2">
    <location>
        <begin position="27"/>
        <end position="146"/>
    </location>
</feature>
<dbReference type="Proteomes" id="UP001189624">
    <property type="component" value="Chromosome 6"/>
</dbReference>
<accession>A0AA86SMW6</accession>
<dbReference type="Gramene" id="rna-AYBTSS11_LOCUS19043">
    <property type="protein sequence ID" value="CAJ1962053.1"/>
    <property type="gene ID" value="gene-AYBTSS11_LOCUS19043"/>
</dbReference>
<name>A0AA86SMW6_9FABA</name>
<reference evidence="3" key="1">
    <citation type="submission" date="2023-10" db="EMBL/GenBank/DDBJ databases">
        <authorList>
            <person name="Domelevo Entfellner J.-B."/>
        </authorList>
    </citation>
    <scope>NUCLEOTIDE SEQUENCE</scope>
</reference>
<evidence type="ECO:0000256" key="1">
    <source>
        <dbReference type="SAM" id="MobiDB-lite"/>
    </source>
</evidence>
<proteinExistence type="predicted"/>
<feature type="compositionally biased region" description="Low complexity" evidence="1">
    <location>
        <begin position="47"/>
        <end position="59"/>
    </location>
</feature>
<feature type="region of interest" description="Disordered" evidence="1">
    <location>
        <begin position="32"/>
        <end position="127"/>
    </location>
</feature>
<gene>
    <name evidence="3" type="ORF">AYBTSS11_LOCUS19043</name>
</gene>
<dbReference type="AlphaFoldDB" id="A0AA86SMW6"/>